<feature type="domain" description="Reverse transcriptase" evidence="3">
    <location>
        <begin position="1"/>
        <end position="95"/>
    </location>
</feature>
<dbReference type="Pfam" id="PF00078">
    <property type="entry name" value="RVT_1"/>
    <property type="match status" value="1"/>
</dbReference>
<organism evidence="4 5">
    <name type="scientific">Cirrhinus mrigala</name>
    <name type="common">Mrigala</name>
    <dbReference type="NCBI Taxonomy" id="683832"/>
    <lineage>
        <taxon>Eukaryota</taxon>
        <taxon>Metazoa</taxon>
        <taxon>Chordata</taxon>
        <taxon>Craniata</taxon>
        <taxon>Vertebrata</taxon>
        <taxon>Euteleostomi</taxon>
        <taxon>Actinopterygii</taxon>
        <taxon>Neopterygii</taxon>
        <taxon>Teleostei</taxon>
        <taxon>Ostariophysi</taxon>
        <taxon>Cypriniformes</taxon>
        <taxon>Cyprinidae</taxon>
        <taxon>Labeoninae</taxon>
        <taxon>Labeonini</taxon>
        <taxon>Cirrhinus</taxon>
    </lineage>
</organism>
<gene>
    <name evidence="4" type="ORF">M9458_035307</name>
</gene>
<dbReference type="SUPFAM" id="SSF56672">
    <property type="entry name" value="DNA/RNA polymerases"/>
    <property type="match status" value="1"/>
</dbReference>
<comment type="caution">
    <text evidence="4">The sequence shown here is derived from an EMBL/GenBank/DDBJ whole genome shotgun (WGS) entry which is preliminary data.</text>
</comment>
<dbReference type="Gene3D" id="3.10.10.10">
    <property type="entry name" value="HIV Type 1 Reverse Transcriptase, subunit A, domain 1"/>
    <property type="match status" value="1"/>
</dbReference>
<proteinExistence type="inferred from homology"/>
<feature type="non-terminal residue" evidence="4">
    <location>
        <position position="95"/>
    </location>
</feature>
<evidence type="ECO:0000256" key="2">
    <source>
        <dbReference type="ARBA" id="ARBA00012180"/>
    </source>
</evidence>
<feature type="non-terminal residue" evidence="4">
    <location>
        <position position="1"/>
    </location>
</feature>
<evidence type="ECO:0000259" key="3">
    <source>
        <dbReference type="PROSITE" id="PS50878"/>
    </source>
</evidence>
<dbReference type="InterPro" id="IPR000477">
    <property type="entry name" value="RT_dom"/>
</dbReference>
<accession>A0ABD0PAS3</accession>
<dbReference type="InterPro" id="IPR043128">
    <property type="entry name" value="Rev_trsase/Diguanyl_cyclase"/>
</dbReference>
<reference evidence="4 5" key="1">
    <citation type="submission" date="2024-05" db="EMBL/GenBank/DDBJ databases">
        <title>Genome sequencing and assembly of Indian major carp, Cirrhinus mrigala (Hamilton, 1822).</title>
        <authorList>
            <person name="Mohindra V."/>
            <person name="Chowdhury L.M."/>
            <person name="Lal K."/>
            <person name="Jena J.K."/>
        </authorList>
    </citation>
    <scope>NUCLEOTIDE SEQUENCE [LARGE SCALE GENOMIC DNA]</scope>
    <source>
        <strain evidence="4">CM1030</strain>
        <tissue evidence="4">Blood</tissue>
    </source>
</reference>
<protein>
    <recommendedName>
        <fullName evidence="2">ribonuclease H</fullName>
        <ecNumber evidence="2">3.1.26.4</ecNumber>
    </recommendedName>
</protein>
<name>A0ABD0PAS3_CIRMR</name>
<dbReference type="GO" id="GO:0004523">
    <property type="term" value="F:RNA-DNA hybrid ribonuclease activity"/>
    <property type="evidence" value="ECO:0007669"/>
    <property type="project" value="UniProtKB-EC"/>
</dbReference>
<dbReference type="Proteomes" id="UP001529510">
    <property type="component" value="Unassembled WGS sequence"/>
</dbReference>
<evidence type="ECO:0000256" key="1">
    <source>
        <dbReference type="ARBA" id="ARBA00010879"/>
    </source>
</evidence>
<evidence type="ECO:0000313" key="5">
    <source>
        <dbReference type="Proteomes" id="UP001529510"/>
    </source>
</evidence>
<sequence>EWKMAFITPTGHYEYQVMPYGLTNLPSVFQGFMNEVFREFLHRFVIIYIDILIYFRNLAEHRRHVEQVLQKLREYHLYLNLEKCEFHRTTIQFFG</sequence>
<dbReference type="AlphaFoldDB" id="A0ABD0PAS3"/>
<keyword evidence="5" id="KW-1185">Reference proteome</keyword>
<evidence type="ECO:0000313" key="4">
    <source>
        <dbReference type="EMBL" id="KAL0170711.1"/>
    </source>
</evidence>
<dbReference type="PANTHER" id="PTHR24559:SF440">
    <property type="entry name" value="RIBONUCLEASE H"/>
    <property type="match status" value="1"/>
</dbReference>
<comment type="similarity">
    <text evidence="1">Belongs to the beta type-B retroviral polymerase family. HERV class-II K(HML-2) pol subfamily.</text>
</comment>
<dbReference type="PANTHER" id="PTHR24559">
    <property type="entry name" value="TRANSPOSON TY3-I GAG-POL POLYPROTEIN"/>
    <property type="match status" value="1"/>
</dbReference>
<dbReference type="InterPro" id="IPR053134">
    <property type="entry name" value="RNA-dir_DNA_polymerase"/>
</dbReference>
<dbReference type="InterPro" id="IPR043502">
    <property type="entry name" value="DNA/RNA_pol_sf"/>
</dbReference>
<dbReference type="EMBL" id="JAMKFB020000017">
    <property type="protein sequence ID" value="KAL0170711.1"/>
    <property type="molecule type" value="Genomic_DNA"/>
</dbReference>
<dbReference type="PROSITE" id="PS50878">
    <property type="entry name" value="RT_POL"/>
    <property type="match status" value="1"/>
</dbReference>
<dbReference type="Gene3D" id="3.30.70.270">
    <property type="match status" value="1"/>
</dbReference>
<dbReference type="CDD" id="cd01647">
    <property type="entry name" value="RT_LTR"/>
    <property type="match status" value="1"/>
</dbReference>
<dbReference type="EC" id="3.1.26.4" evidence="2"/>